<dbReference type="SUPFAM" id="SSF51182">
    <property type="entry name" value="RmlC-like cupins"/>
    <property type="match status" value="1"/>
</dbReference>
<dbReference type="InterPro" id="IPR014710">
    <property type="entry name" value="RmlC-like_jellyroll"/>
</dbReference>
<dbReference type="Gene3D" id="2.60.120.10">
    <property type="entry name" value="Jelly Rolls"/>
    <property type="match status" value="1"/>
</dbReference>
<dbReference type="EMBL" id="JNFA01000029">
    <property type="protein sequence ID" value="KGL38374.1"/>
    <property type="molecule type" value="Genomic_DNA"/>
</dbReference>
<keyword evidence="3" id="KW-1185">Reference proteome</keyword>
<dbReference type="Proteomes" id="UP000029844">
    <property type="component" value="Unassembled WGS sequence"/>
</dbReference>
<evidence type="ECO:0000259" key="1">
    <source>
        <dbReference type="Pfam" id="PF07883"/>
    </source>
</evidence>
<dbReference type="PANTHER" id="PTHR43698">
    <property type="entry name" value="RIBD C-TERMINAL DOMAIN CONTAINING PROTEIN"/>
    <property type="match status" value="1"/>
</dbReference>
<dbReference type="InterPro" id="IPR013096">
    <property type="entry name" value="Cupin_2"/>
</dbReference>
<evidence type="ECO:0000313" key="3">
    <source>
        <dbReference type="Proteomes" id="UP000029844"/>
    </source>
</evidence>
<dbReference type="CDD" id="cd02233">
    <property type="entry name" value="cupin_HNL-like"/>
    <property type="match status" value="1"/>
</dbReference>
<protein>
    <submittedName>
        <fullName evidence="2">Cupin</fullName>
    </submittedName>
</protein>
<organism evidence="2 3">
    <name type="scientific">Listeria booriae</name>
    <dbReference type="NCBI Taxonomy" id="1552123"/>
    <lineage>
        <taxon>Bacteria</taxon>
        <taxon>Bacillati</taxon>
        <taxon>Bacillota</taxon>
        <taxon>Bacilli</taxon>
        <taxon>Bacillales</taxon>
        <taxon>Listeriaceae</taxon>
        <taxon>Listeria</taxon>
    </lineage>
</organism>
<reference evidence="2 3" key="1">
    <citation type="submission" date="2014-05" db="EMBL/GenBank/DDBJ databases">
        <title>Novel Listeriaceae from food processing environments.</title>
        <authorList>
            <person name="den Bakker H.C."/>
        </authorList>
    </citation>
    <scope>NUCLEOTIDE SEQUENCE [LARGE SCALE GENOMIC DNA]</scope>
    <source>
        <strain evidence="2 3">FSL A5-0281</strain>
    </source>
</reference>
<dbReference type="Pfam" id="PF07883">
    <property type="entry name" value="Cupin_2"/>
    <property type="match status" value="1"/>
</dbReference>
<dbReference type="eggNOG" id="COG1917">
    <property type="taxonomic scope" value="Bacteria"/>
</dbReference>
<comment type="caution">
    <text evidence="2">The sequence shown here is derived from an EMBL/GenBank/DDBJ whole genome shotgun (WGS) entry which is preliminary data.</text>
</comment>
<proteinExistence type="predicted"/>
<dbReference type="AlphaFoldDB" id="A0A099VXU6"/>
<dbReference type="GeneID" id="58718547"/>
<evidence type="ECO:0000313" key="2">
    <source>
        <dbReference type="EMBL" id="KGL38374.1"/>
    </source>
</evidence>
<dbReference type="InterPro" id="IPR047263">
    <property type="entry name" value="HNL-like_cupin"/>
</dbReference>
<gene>
    <name evidence="2" type="ORF">EP57_14480</name>
</gene>
<name>A0A099VXU6_9LIST</name>
<feature type="domain" description="Cupin type-2" evidence="1">
    <location>
        <begin position="42"/>
        <end position="102"/>
    </location>
</feature>
<dbReference type="STRING" id="1552123.EP57_14480"/>
<dbReference type="RefSeq" id="WP_036087701.1">
    <property type="nucleotide sequence ID" value="NZ_CBCSHQ010000007.1"/>
</dbReference>
<dbReference type="OrthoDB" id="9802489at2"/>
<accession>A0A099VXU6</accession>
<dbReference type="InterPro" id="IPR011051">
    <property type="entry name" value="RmlC_Cupin_sf"/>
</dbReference>
<dbReference type="PANTHER" id="PTHR43698:SF1">
    <property type="entry name" value="BLL4564 PROTEIN"/>
    <property type="match status" value="1"/>
</dbReference>
<sequence>MIEKDLKQSVVFPVGEKIENDYFVGDAYLSMLTAQSNPIGNVTFAPNARNNWHVHEGGQILLVTGGEGYYQEEGKVAQRLKAGDVVEIAAEIKHWHGAASDSWFVHLAIVRDPSKGETNWLEPVSESQYQEANQSK</sequence>